<keyword evidence="7 18" id="KW-0812">Transmembrane</keyword>
<dbReference type="InterPro" id="IPR019998">
    <property type="entry name" value="Membr_insert_YidC"/>
</dbReference>
<evidence type="ECO:0000313" key="23">
    <source>
        <dbReference type="Proteomes" id="UP000887116"/>
    </source>
</evidence>
<dbReference type="GO" id="GO:0005886">
    <property type="term" value="C:plasma membrane"/>
    <property type="evidence" value="ECO:0007669"/>
    <property type="project" value="UniProtKB-SubCell"/>
</dbReference>
<dbReference type="GO" id="GO:0009349">
    <property type="term" value="C:riboflavin synthase complex"/>
    <property type="evidence" value="ECO:0007669"/>
    <property type="project" value="InterPro"/>
</dbReference>
<dbReference type="CDD" id="cd19961">
    <property type="entry name" value="EcYidC-like_peri"/>
    <property type="match status" value="1"/>
</dbReference>
<dbReference type="PANTHER" id="PTHR12428">
    <property type="entry name" value="OXA1"/>
    <property type="match status" value="1"/>
</dbReference>
<feature type="transmembrane region" description="Helical" evidence="18">
    <location>
        <begin position="405"/>
        <end position="426"/>
    </location>
</feature>
<evidence type="ECO:0000256" key="17">
    <source>
        <dbReference type="ARBA" id="ARBA00033342"/>
    </source>
</evidence>
<proteinExistence type="inferred from homology"/>
<dbReference type="InterPro" id="IPR028055">
    <property type="entry name" value="YidC/Oxa/ALB_C"/>
</dbReference>
<dbReference type="GO" id="GO:0015031">
    <property type="term" value="P:protein transport"/>
    <property type="evidence" value="ECO:0007669"/>
    <property type="project" value="UniProtKB-KW"/>
</dbReference>
<evidence type="ECO:0000256" key="7">
    <source>
        <dbReference type="ARBA" id="ARBA00022692"/>
    </source>
</evidence>
<dbReference type="InterPro" id="IPR011605">
    <property type="entry name" value="NusB_fam"/>
</dbReference>
<feature type="domain" description="Membrane insertase YidC/Oxa/ALB C-terminal" evidence="20">
    <location>
        <begin position="336"/>
        <end position="484"/>
    </location>
</feature>
<evidence type="ECO:0000256" key="3">
    <source>
        <dbReference type="ARBA" id="ARBA00010527"/>
    </source>
</evidence>
<dbReference type="NCBIfam" id="NF002353">
    <property type="entry name" value="PRK01318.1-4"/>
    <property type="match status" value="1"/>
</dbReference>
<dbReference type="Gene3D" id="1.10.940.10">
    <property type="entry name" value="NusB-like"/>
    <property type="match status" value="1"/>
</dbReference>
<dbReference type="Gene3D" id="3.40.50.960">
    <property type="entry name" value="Lumazine/riboflavin synthase"/>
    <property type="match status" value="1"/>
</dbReference>
<dbReference type="EMBL" id="BMAO01018672">
    <property type="protein sequence ID" value="GFR25199.1"/>
    <property type="molecule type" value="Genomic_DNA"/>
</dbReference>
<dbReference type="InterPro" id="IPR047196">
    <property type="entry name" value="YidC_ALB_C"/>
</dbReference>
<dbReference type="GO" id="GO:0009231">
    <property type="term" value="P:riboflavin biosynthetic process"/>
    <property type="evidence" value="ECO:0007669"/>
    <property type="project" value="UniProtKB-KW"/>
</dbReference>
<dbReference type="InterPro" id="IPR001708">
    <property type="entry name" value="YidC/ALB3/OXA1/COX18"/>
</dbReference>
<name>A0A8X6HK89_TRICU</name>
<feature type="domain" description="Membrane insertase YidC N-terminal" evidence="21">
    <location>
        <begin position="49"/>
        <end position="324"/>
    </location>
</feature>
<evidence type="ECO:0000256" key="13">
    <source>
        <dbReference type="ARBA" id="ARBA00023136"/>
    </source>
</evidence>
<reference evidence="22" key="1">
    <citation type="submission" date="2020-07" db="EMBL/GenBank/DDBJ databases">
        <title>Multicomponent nature underlies the extraordinary mechanical properties of spider dragline silk.</title>
        <authorList>
            <person name="Kono N."/>
            <person name="Nakamura H."/>
            <person name="Mori M."/>
            <person name="Yoshida Y."/>
            <person name="Ohtoshi R."/>
            <person name="Malay A.D."/>
            <person name="Moran D.A.P."/>
            <person name="Tomita M."/>
            <person name="Numata K."/>
            <person name="Arakawa K."/>
        </authorList>
    </citation>
    <scope>NUCLEOTIDE SEQUENCE</scope>
</reference>
<dbReference type="PRINTS" id="PR00701">
    <property type="entry name" value="60KDINNERMP"/>
</dbReference>
<dbReference type="InterPro" id="IPR006027">
    <property type="entry name" value="NusB_RsmB_TIM44"/>
</dbReference>
<evidence type="ECO:0000259" key="20">
    <source>
        <dbReference type="Pfam" id="PF02096"/>
    </source>
</evidence>
<keyword evidence="5" id="KW-0813">Transport</keyword>
<comment type="subcellular location">
    <subcellularLocation>
        <location evidence="1">Cell inner membrane</location>
        <topology evidence="1">Multi-pass membrane protein</topology>
    </subcellularLocation>
</comment>
<evidence type="ECO:0000256" key="9">
    <source>
        <dbReference type="ARBA" id="ARBA00022884"/>
    </source>
</evidence>
<dbReference type="Pfam" id="PF02096">
    <property type="entry name" value="60KD_IMP"/>
    <property type="match status" value="1"/>
</dbReference>
<feature type="transmembrane region" description="Helical" evidence="18">
    <location>
        <begin position="457"/>
        <end position="476"/>
    </location>
</feature>
<evidence type="ECO:0000256" key="8">
    <source>
        <dbReference type="ARBA" id="ARBA00022814"/>
    </source>
</evidence>
<evidence type="ECO:0000256" key="12">
    <source>
        <dbReference type="ARBA" id="ARBA00023015"/>
    </source>
</evidence>
<dbReference type="InterPro" id="IPR036467">
    <property type="entry name" value="LS/RS_sf"/>
</dbReference>
<protein>
    <recommendedName>
        <fullName evidence="4">Membrane protein insertase YidC</fullName>
    </recommendedName>
    <alternativeName>
        <fullName evidence="17">Foldase YidC</fullName>
    </alternativeName>
    <alternativeName>
        <fullName evidence="16">Membrane integrase YidC</fullName>
    </alternativeName>
</protein>
<comment type="similarity">
    <text evidence="2">Belongs to the NusB family.</text>
</comment>
<dbReference type="SUPFAM" id="SSF48013">
    <property type="entry name" value="NusB-like"/>
    <property type="match status" value="1"/>
</dbReference>
<dbReference type="Pfam" id="PF01029">
    <property type="entry name" value="NusB"/>
    <property type="match status" value="1"/>
</dbReference>
<dbReference type="InterPro" id="IPR035926">
    <property type="entry name" value="NusB-like_sf"/>
</dbReference>
<evidence type="ECO:0000256" key="14">
    <source>
        <dbReference type="ARBA" id="ARBA00023163"/>
    </source>
</evidence>
<evidence type="ECO:0000256" key="16">
    <source>
        <dbReference type="ARBA" id="ARBA00033245"/>
    </source>
</evidence>
<dbReference type="PANTHER" id="PTHR12428:SF65">
    <property type="entry name" value="CYTOCHROME C OXIDASE ASSEMBLY PROTEIN COX18, MITOCHONDRIAL"/>
    <property type="match status" value="1"/>
</dbReference>
<gene>
    <name evidence="22" type="primary">yidC</name>
    <name evidence="22" type="ORF">TNCT_190231</name>
</gene>
<dbReference type="GO" id="GO:0051205">
    <property type="term" value="P:protein insertion into membrane"/>
    <property type="evidence" value="ECO:0007669"/>
    <property type="project" value="TreeGrafter"/>
</dbReference>
<dbReference type="HAMAP" id="MF_01810">
    <property type="entry name" value="YidC_type1"/>
    <property type="match status" value="1"/>
</dbReference>
<evidence type="ECO:0000256" key="15">
    <source>
        <dbReference type="ARBA" id="ARBA00023186"/>
    </source>
</evidence>
<dbReference type="Gene3D" id="2.70.98.90">
    <property type="match status" value="1"/>
</dbReference>
<evidence type="ECO:0000256" key="6">
    <source>
        <dbReference type="ARBA" id="ARBA00022475"/>
    </source>
</evidence>
<dbReference type="SUPFAM" id="SSF52121">
    <property type="entry name" value="Lumazine synthase"/>
    <property type="match status" value="1"/>
</dbReference>
<comment type="caution">
    <text evidence="22">The sequence shown here is derived from an EMBL/GenBank/DDBJ whole genome shotgun (WGS) entry which is preliminary data.</text>
</comment>
<dbReference type="GO" id="GO:0003723">
    <property type="term" value="F:RNA binding"/>
    <property type="evidence" value="ECO:0007669"/>
    <property type="project" value="UniProtKB-KW"/>
</dbReference>
<keyword evidence="9" id="KW-0694">RNA-binding</keyword>
<keyword evidence="13 18" id="KW-0472">Membrane</keyword>
<dbReference type="InterPro" id="IPR038221">
    <property type="entry name" value="YidC_periplasmic_sf"/>
</dbReference>
<dbReference type="Pfam" id="PF14849">
    <property type="entry name" value="YidC_periplas"/>
    <property type="match status" value="1"/>
</dbReference>
<evidence type="ECO:0000256" key="5">
    <source>
        <dbReference type="ARBA" id="ARBA00022448"/>
    </source>
</evidence>
<dbReference type="CDD" id="cd20070">
    <property type="entry name" value="5TM_YidC_Alb3"/>
    <property type="match status" value="1"/>
</dbReference>
<dbReference type="InterPro" id="IPR028053">
    <property type="entry name" value="Membr_insert_YidC_N"/>
</dbReference>
<evidence type="ECO:0000313" key="22">
    <source>
        <dbReference type="EMBL" id="GFR25199.1"/>
    </source>
</evidence>
<evidence type="ECO:0000256" key="11">
    <source>
        <dbReference type="ARBA" id="ARBA00022989"/>
    </source>
</evidence>
<organism evidence="22 23">
    <name type="scientific">Trichonephila clavata</name>
    <name type="common">Joro spider</name>
    <name type="synonym">Nephila clavata</name>
    <dbReference type="NCBI Taxonomy" id="2740835"/>
    <lineage>
        <taxon>Eukaryota</taxon>
        <taxon>Metazoa</taxon>
        <taxon>Ecdysozoa</taxon>
        <taxon>Arthropoda</taxon>
        <taxon>Chelicerata</taxon>
        <taxon>Arachnida</taxon>
        <taxon>Araneae</taxon>
        <taxon>Araneomorphae</taxon>
        <taxon>Entelegynae</taxon>
        <taxon>Araneoidea</taxon>
        <taxon>Nephilidae</taxon>
        <taxon>Trichonephila</taxon>
    </lineage>
</organism>
<keyword evidence="11 18" id="KW-1133">Transmembrane helix</keyword>
<keyword evidence="6" id="KW-1003">Cell membrane</keyword>
<dbReference type="NCBIfam" id="TIGR03593">
    <property type="entry name" value="yidC_nterm"/>
    <property type="match status" value="1"/>
</dbReference>
<dbReference type="GO" id="GO:0006353">
    <property type="term" value="P:DNA-templated transcription termination"/>
    <property type="evidence" value="ECO:0007669"/>
    <property type="project" value="InterPro"/>
</dbReference>
<comment type="similarity">
    <text evidence="3">Belongs to the OXA1/ALB3/YidC family. Type 1 subfamily.</text>
</comment>
<sequence length="687" mass="79106">MVSWRIIYDNFFSANQNQPLIEHIESFNDLAPIIHQNRSEIINSTREQRVSLTNKMIKGSISLKGARFDDLILTNYHLEPSSSSPQVVLLSPAESKDIYFAEFGWLDPNEKIKVPDSKTVWQADKLNQKEVNLFWNNENGILFRMKISLDDNYMFKVEQIIENNTKDNVVLVPYGRINRKRDNINESYWISHEGVLGVFDNKLEEWTYKDISKKHLIKASTSEKNWFGFADKYWLTAIIPEKSDKINVSIKHTNVNNTDKFQVDFVKPYKSILPGASVSNVSYFFAGAKKLNLLDSYKDTLNIPLFDKAVDFGVLYFITKPVFLLLEYFNFVLKNFGLAILLLTLVIKLLMLPLSNRSYISMFKVKSLQPELTRIKELYKNDSLKQHKETIALFKRNNVNPMSSIFPMLIQIPVFFALYKVLFVTIEMRHAPFFLWIKDLSAPDPTNIFTLFGLFNYNFPISIGILPIVFGITMIIQQKLSAIDRLKESHASYDIIEVPGAFEIPATILFAVKSKNANYNGYLALGCVIRGETDHYKYVCKGVIEGLNEVIMHYAIPLGYNKSTFKLENCELKNYISKLKDIFECEEFEHQFLENLLYKVIKSSEEYDEIIESYLHPSWSLSRLNLISLSILRVAICELANCDTPVPVVINEYTNIASDLLDKPSEIGFINGLLDKAKDAVKLNKNP</sequence>
<dbReference type="AlphaFoldDB" id="A0A8X6HK89"/>
<dbReference type="OrthoDB" id="8122118at2759"/>
<keyword evidence="8" id="KW-0889">Transcription antitermination</keyword>
<keyword evidence="12" id="KW-0805">Transcription regulation</keyword>
<dbReference type="Proteomes" id="UP000887116">
    <property type="component" value="Unassembled WGS sequence"/>
</dbReference>
<dbReference type="GO" id="GO:0031564">
    <property type="term" value="P:transcription antitermination"/>
    <property type="evidence" value="ECO:0007669"/>
    <property type="project" value="UniProtKB-KW"/>
</dbReference>
<dbReference type="NCBIfam" id="TIGR01951">
    <property type="entry name" value="nusB"/>
    <property type="match status" value="1"/>
</dbReference>
<dbReference type="PRINTS" id="PR01900">
    <property type="entry name" value="YIDCPROTEIN"/>
</dbReference>
<keyword evidence="23" id="KW-1185">Reference proteome</keyword>
<evidence type="ECO:0000256" key="1">
    <source>
        <dbReference type="ARBA" id="ARBA00004429"/>
    </source>
</evidence>
<evidence type="ECO:0000256" key="10">
    <source>
        <dbReference type="ARBA" id="ARBA00022927"/>
    </source>
</evidence>
<evidence type="ECO:0000256" key="4">
    <source>
        <dbReference type="ARBA" id="ARBA00015325"/>
    </source>
</evidence>
<keyword evidence="14" id="KW-0804">Transcription</keyword>
<accession>A0A8X6HK89</accession>
<feature type="transmembrane region" description="Helical" evidence="18">
    <location>
        <begin position="336"/>
        <end position="354"/>
    </location>
</feature>
<evidence type="ECO:0000256" key="18">
    <source>
        <dbReference type="SAM" id="Phobius"/>
    </source>
</evidence>
<evidence type="ECO:0000259" key="21">
    <source>
        <dbReference type="Pfam" id="PF14849"/>
    </source>
</evidence>
<dbReference type="GO" id="GO:0032977">
    <property type="term" value="F:membrane insertase activity"/>
    <property type="evidence" value="ECO:0007669"/>
    <property type="project" value="InterPro"/>
</dbReference>
<evidence type="ECO:0000256" key="2">
    <source>
        <dbReference type="ARBA" id="ARBA00005952"/>
    </source>
</evidence>
<dbReference type="NCBIfam" id="TIGR03592">
    <property type="entry name" value="yidC_oxa1_cterm"/>
    <property type="match status" value="1"/>
</dbReference>
<feature type="domain" description="NusB/RsmB/TIM44" evidence="19">
    <location>
        <begin position="571"/>
        <end position="677"/>
    </location>
</feature>
<evidence type="ECO:0000259" key="19">
    <source>
        <dbReference type="Pfam" id="PF01029"/>
    </source>
</evidence>
<keyword evidence="15" id="KW-0143">Chaperone</keyword>
<keyword evidence="10" id="KW-0653">Protein transport</keyword>
<dbReference type="GO" id="GO:0016740">
    <property type="term" value="F:transferase activity"/>
    <property type="evidence" value="ECO:0007669"/>
    <property type="project" value="UniProtKB-KW"/>
</dbReference>